<dbReference type="Pfam" id="PF11526">
    <property type="entry name" value="Pfc11_Clp1_ID"/>
    <property type="match status" value="1"/>
</dbReference>
<keyword evidence="1" id="KW-0175">Coiled coil</keyword>
<gene>
    <name evidence="4" type="ORF">CINCED_3A010642</name>
</gene>
<reference evidence="4 5" key="1">
    <citation type="submission" date="2019-08" db="EMBL/GenBank/DDBJ databases">
        <authorList>
            <person name="Alioto T."/>
            <person name="Alioto T."/>
            <person name="Gomez Garrido J."/>
        </authorList>
    </citation>
    <scope>NUCLEOTIDE SEQUENCE [LARGE SCALE GENOMIC DNA]</scope>
</reference>
<feature type="compositionally biased region" description="Basic and acidic residues" evidence="2">
    <location>
        <begin position="840"/>
        <end position="849"/>
    </location>
</feature>
<dbReference type="SUPFAM" id="SSF48464">
    <property type="entry name" value="ENTH/VHS domain"/>
    <property type="match status" value="1"/>
</dbReference>
<dbReference type="SMART" id="SM00582">
    <property type="entry name" value="RPR"/>
    <property type="match status" value="1"/>
</dbReference>
<feature type="coiled-coil region" evidence="1">
    <location>
        <begin position="180"/>
        <end position="212"/>
    </location>
</feature>
<dbReference type="GO" id="GO:0006369">
    <property type="term" value="P:termination of RNA polymerase II transcription"/>
    <property type="evidence" value="ECO:0007669"/>
    <property type="project" value="InterPro"/>
</dbReference>
<name>A0A5E4MR07_9HEMI</name>
<dbReference type="InterPro" id="IPR021605">
    <property type="entry name" value="Pcf11_Clp1-ID"/>
</dbReference>
<feature type="region of interest" description="Disordered" evidence="2">
    <location>
        <begin position="798"/>
        <end position="904"/>
    </location>
</feature>
<evidence type="ECO:0000256" key="2">
    <source>
        <dbReference type="SAM" id="MobiDB-lite"/>
    </source>
</evidence>
<dbReference type="OrthoDB" id="343582at2759"/>
<dbReference type="InterPro" id="IPR008942">
    <property type="entry name" value="ENTH_VHS"/>
</dbReference>
<feature type="compositionally biased region" description="Low complexity" evidence="2">
    <location>
        <begin position="815"/>
        <end position="836"/>
    </location>
</feature>
<dbReference type="InterPro" id="IPR045154">
    <property type="entry name" value="PCF11-like"/>
</dbReference>
<dbReference type="GO" id="GO:0000993">
    <property type="term" value="F:RNA polymerase II complex binding"/>
    <property type="evidence" value="ECO:0007669"/>
    <property type="project" value="InterPro"/>
</dbReference>
<feature type="compositionally biased region" description="Basic and acidic residues" evidence="2">
    <location>
        <begin position="434"/>
        <end position="444"/>
    </location>
</feature>
<protein>
    <submittedName>
        <fullName evidence="4">RNA polymerase II-binding domain,ENTH/VHS,Subunit of cleavage factor IA Pcf11,CID</fullName>
    </submittedName>
</protein>
<dbReference type="InterPro" id="IPR048830">
    <property type="entry name" value="PCF11_helical"/>
</dbReference>
<evidence type="ECO:0000313" key="5">
    <source>
        <dbReference type="Proteomes" id="UP000325440"/>
    </source>
</evidence>
<dbReference type="PANTHER" id="PTHR15921:SF3">
    <property type="entry name" value="PRE-MRNA CLEAVAGE COMPLEX 2 PROTEIN PCF11"/>
    <property type="match status" value="1"/>
</dbReference>
<dbReference type="InterPro" id="IPR006569">
    <property type="entry name" value="CID_dom"/>
</dbReference>
<feature type="compositionally biased region" description="Pro residues" evidence="2">
    <location>
        <begin position="1247"/>
        <end position="1260"/>
    </location>
</feature>
<organism evidence="4 5">
    <name type="scientific">Cinara cedri</name>
    <dbReference type="NCBI Taxonomy" id="506608"/>
    <lineage>
        <taxon>Eukaryota</taxon>
        <taxon>Metazoa</taxon>
        <taxon>Ecdysozoa</taxon>
        <taxon>Arthropoda</taxon>
        <taxon>Hexapoda</taxon>
        <taxon>Insecta</taxon>
        <taxon>Pterygota</taxon>
        <taxon>Neoptera</taxon>
        <taxon>Paraneoptera</taxon>
        <taxon>Hemiptera</taxon>
        <taxon>Sternorrhyncha</taxon>
        <taxon>Aphidomorpha</taxon>
        <taxon>Aphidoidea</taxon>
        <taxon>Aphididae</taxon>
        <taxon>Lachninae</taxon>
        <taxon>Cinara</taxon>
    </lineage>
</organism>
<dbReference type="Proteomes" id="UP000325440">
    <property type="component" value="Unassembled WGS sequence"/>
</dbReference>
<evidence type="ECO:0000313" key="4">
    <source>
        <dbReference type="EMBL" id="VVC32299.1"/>
    </source>
</evidence>
<feature type="compositionally biased region" description="Basic and acidic residues" evidence="2">
    <location>
        <begin position="419"/>
        <end position="428"/>
    </location>
</feature>
<feature type="compositionally biased region" description="Basic and acidic residues" evidence="2">
    <location>
        <begin position="371"/>
        <end position="389"/>
    </location>
</feature>
<feature type="coiled-coil region" evidence="1">
    <location>
        <begin position="1474"/>
        <end position="1508"/>
    </location>
</feature>
<dbReference type="PANTHER" id="PTHR15921">
    <property type="entry name" value="PRE-MRNA CLEAVAGE COMPLEX II"/>
    <property type="match status" value="1"/>
</dbReference>
<dbReference type="GO" id="GO:0005737">
    <property type="term" value="C:cytoplasm"/>
    <property type="evidence" value="ECO:0007669"/>
    <property type="project" value="TreeGrafter"/>
</dbReference>
<dbReference type="GO" id="GO:0005849">
    <property type="term" value="C:mRNA cleavage factor complex"/>
    <property type="evidence" value="ECO:0007669"/>
    <property type="project" value="InterPro"/>
</dbReference>
<sequence>MIKTISTMTAKEKEVAEEYSSALADLNVNSKPLINMLTMLADENSAYASIIVQCIERQLHKVQADSKLPVLYLIDSVIKNIGQPYIPLFVQNIEKLFANTFNKVDEKTRANMYKLRTTWNDVITPTKLHAIDVAIHAIDPNWPISAAPPNIHVNPKFLNNVNTNETPKPIQSTLHNDVDEETLRQKFIKKQKELLELQQKKLELELLQTRTQIEIQKKRMNKVNLFKNSSNTSVPPPNDELHAKIQALSENPRKVPEDPLRSTDGAAINSESPTMQTKILVSPSKKFQSTSVATIQQPFKPPPQSFVSQQHHSQMVASNQFFNVTQQIPKINPISTQLLQTLNRDPRLRKVETAVKTTPTLNTAVKNPVLKNKEDKKQLDKPKRDSSKHRDSKRKGRSPSRSPSQKELSRKLHKKPIRKERSPRDEKYHKRREEKKIKEPETKKKSISHIKVQPNVIVTVNHEIPSKDNEKFLKTIPKNDNVIKDHPLIEPMETNFPKEKIVISEIVKEVEVNIPSQISCESELVKTDSPLEDSDSLKRLRKYMQTMKKSPEPATTLLDLKNDSEDICGIKPIQSMLADVIITPQNDIDLRVIAPTVKRTSESIKTDDIEPVAKKSKSEITDELFGAEDVDLRTLTVPPIVPTPPPPPQISETPIPEVSKSWAKYKEVKPDTFKTPYKSPTKKITTELNDKLVENNDTMDVDMRTKPTQNKSHILRQAQEALNAGSISFDEYHQKIMCRVTEMTEAEKSEEANNIEDNKLKLKEYTIPKITQPLNGNETDLQSNLEVTSNLEKLQVNENIPTQDSYNVVNKKSSDVSGSDSDCSSKSGSTGSGESKIINKKSDSEDRPMFNKRHKIFKRNEKENSKSRSWRNKNWNSRQENGQRFSQNKIEPWSRGGPRPNYSHSTRSLVAPPIYEVPRITAPFASSSPDWTVPVISPSDPVILDMIAHDATQTINIDGVSREVRFYGPTAITFVSWDDPREIYFQGSPKNVIFDDLFSVLCHFNTPDREFLLDCQPHRVRLGAPTRELYLDGKFYECFFGGPPIFTDLGGVKRSVKLEGPPPSVNIGTKKRQDLVAGRIAVIIDNTYTVPVYLDAKPQRIDVGNTALILRFIDGLMRAMINDQPFKVNYNGPPQAIIVRGNTHYLSFSGLPTNVRPGYAAISQMMGVVLTEDTTTEPLTPLPAPPLPPNFTAFDIPSLTTIENISQPSPAQSSFSSTYSLAPTTTVPLISNVKPKSEPVTSSYVSPPTPTPTVPTPTVLPPVLPSNMDINELFKKLVDSGIVPQEKPKEVIPLKIKKKEKEADSLIIKSVDFSDPSSLKQKQPGLVHSLYTGIQCSSCGIRFTAEFTIKYSSHLDWHFRQNRREKMASKTVQSRKWYYDSSDWCKYEEQEDETTRAASWFDLQAEQGTKEDEQVEEENIPCIPAGENSELAACYLCHDQFEQFYNEKDEEWQLKNCIEKDKHLYHPMCHDDMIKAREEKLRKRNEAIEEANKRIESEKVEVKDEQLIELKPLEDIKLKDETNEEIELKCEETVPETETITEKKENEEQIIDELESEQISQKLNIEENTKKNDYEDLEIPDTMEIIQVSGEVLSPKLTNEPPIVKETNSSSPSVTQEILHDEIKPRSPSPVSTMTCSIDGNTDTEWNVPVAPAMGTIKINISQKMTPLVKPIVTPIEDKSIEPQSPPDFTPTFGEIDPDQPPPPGLELETVVAPKIQREMKPRLMQNAKKIKEYPILNRGKEMSGLCSIM</sequence>
<feature type="compositionally biased region" description="Polar residues" evidence="2">
    <location>
        <begin position="798"/>
        <end position="810"/>
    </location>
</feature>
<keyword evidence="5" id="KW-1185">Reference proteome</keyword>
<dbReference type="EMBL" id="CABPRJ010000954">
    <property type="protein sequence ID" value="VVC32299.1"/>
    <property type="molecule type" value="Genomic_DNA"/>
</dbReference>
<feature type="compositionally biased region" description="Basic and acidic residues" evidence="2">
    <location>
        <begin position="251"/>
        <end position="261"/>
    </location>
</feature>
<feature type="domain" description="CID" evidence="3">
    <location>
        <begin position="11"/>
        <end position="139"/>
    </location>
</feature>
<dbReference type="PROSITE" id="PS51391">
    <property type="entry name" value="CID"/>
    <property type="match status" value="1"/>
</dbReference>
<evidence type="ECO:0000259" key="3">
    <source>
        <dbReference type="PROSITE" id="PS51391"/>
    </source>
</evidence>
<dbReference type="InterPro" id="IPR047415">
    <property type="entry name" value="Pcf11_CID"/>
</dbReference>
<dbReference type="Pfam" id="PF20845">
    <property type="entry name" value="Pcf11_helical"/>
    <property type="match status" value="1"/>
</dbReference>
<proteinExistence type="predicted"/>
<dbReference type="CDD" id="cd16982">
    <property type="entry name" value="CID_Pcf11"/>
    <property type="match status" value="1"/>
</dbReference>
<dbReference type="GO" id="GO:0031124">
    <property type="term" value="P:mRNA 3'-end processing"/>
    <property type="evidence" value="ECO:0007669"/>
    <property type="project" value="InterPro"/>
</dbReference>
<feature type="compositionally biased region" description="Polar residues" evidence="2">
    <location>
        <begin position="872"/>
        <end position="889"/>
    </location>
</feature>
<dbReference type="Gene3D" id="1.25.40.90">
    <property type="match status" value="1"/>
</dbReference>
<feature type="compositionally biased region" description="Polar residues" evidence="2">
    <location>
        <begin position="355"/>
        <end position="365"/>
    </location>
</feature>
<dbReference type="GO" id="GO:0003729">
    <property type="term" value="F:mRNA binding"/>
    <property type="evidence" value="ECO:0007669"/>
    <property type="project" value="InterPro"/>
</dbReference>
<dbReference type="Pfam" id="PF04818">
    <property type="entry name" value="CID"/>
    <property type="match status" value="1"/>
</dbReference>
<accession>A0A5E4MR07</accession>
<feature type="region of interest" description="Disordered" evidence="2">
    <location>
        <begin position="353"/>
        <end position="448"/>
    </location>
</feature>
<evidence type="ECO:0000256" key="1">
    <source>
        <dbReference type="SAM" id="Coils"/>
    </source>
</evidence>
<feature type="region of interest" description="Disordered" evidence="2">
    <location>
        <begin position="249"/>
        <end position="275"/>
    </location>
</feature>
<feature type="region of interest" description="Disordered" evidence="2">
    <location>
        <begin position="1238"/>
        <end position="1260"/>
    </location>
</feature>